<reference evidence="1" key="1">
    <citation type="submission" date="2021-01" db="EMBL/GenBank/DDBJ databases">
        <authorList>
            <person name="Corre E."/>
            <person name="Pelletier E."/>
            <person name="Niang G."/>
            <person name="Scheremetjew M."/>
            <person name="Finn R."/>
            <person name="Kale V."/>
            <person name="Holt S."/>
            <person name="Cochrane G."/>
            <person name="Meng A."/>
            <person name="Brown T."/>
            <person name="Cohen L."/>
        </authorList>
    </citation>
    <scope>NUCLEOTIDE SEQUENCE</scope>
    <source>
        <strain evidence="1">Isolate 1302-5</strain>
    </source>
</reference>
<gene>
    <name evidence="1" type="ORF">OAUR00152_LOCUS24645</name>
</gene>
<accession>A0A7S4J9Y3</accession>
<evidence type="ECO:0008006" key="2">
    <source>
        <dbReference type="Google" id="ProtNLM"/>
    </source>
</evidence>
<dbReference type="SUPFAM" id="SSF81383">
    <property type="entry name" value="F-box domain"/>
    <property type="match status" value="1"/>
</dbReference>
<protein>
    <recommendedName>
        <fullName evidence="2">F-box domain-containing protein</fullName>
    </recommendedName>
</protein>
<organism evidence="1">
    <name type="scientific">Odontella aurita</name>
    <dbReference type="NCBI Taxonomy" id="265563"/>
    <lineage>
        <taxon>Eukaryota</taxon>
        <taxon>Sar</taxon>
        <taxon>Stramenopiles</taxon>
        <taxon>Ochrophyta</taxon>
        <taxon>Bacillariophyta</taxon>
        <taxon>Mediophyceae</taxon>
        <taxon>Biddulphiophycidae</taxon>
        <taxon>Eupodiscales</taxon>
        <taxon>Odontellaceae</taxon>
        <taxon>Odontella</taxon>
    </lineage>
</organism>
<proteinExistence type="predicted"/>
<dbReference type="AlphaFoldDB" id="A0A7S4J9Y3"/>
<evidence type="ECO:0000313" key="1">
    <source>
        <dbReference type="EMBL" id="CAE2257004.1"/>
    </source>
</evidence>
<dbReference type="InterPro" id="IPR036047">
    <property type="entry name" value="F-box-like_dom_sf"/>
</dbReference>
<sequence>MMEKLPDAVLVDVMSFLPGRAYLPLCHVNKRFKDTWVYLKRLPTKRARAINKKYSKEIESAQSPGRMRRRELIEACISNPVRNLLDHSTTISLPLRVPLLEYYISCGWRGDAHFKVLLYRAIARGDIHGVTLLVDRGLCKLDDEEICSVAASAGQLDTLLWLRQERGCPWKPVEAYQRASENFHHSVMKYVYLSSDDSEIGVGSAGMPW</sequence>
<dbReference type="EMBL" id="HBKQ01035852">
    <property type="protein sequence ID" value="CAE2257004.1"/>
    <property type="molecule type" value="Transcribed_RNA"/>
</dbReference>
<name>A0A7S4J9Y3_9STRA</name>